<protein>
    <submittedName>
        <fullName evidence="2">Uncharacterized protein</fullName>
    </submittedName>
</protein>
<accession>A0ABN6FP62</accession>
<dbReference type="Proteomes" id="UP000681317">
    <property type="component" value="Chromosome"/>
</dbReference>
<name>A0ABN6FP62_9GAMM</name>
<evidence type="ECO:0000256" key="1">
    <source>
        <dbReference type="SAM" id="MobiDB-lite"/>
    </source>
</evidence>
<feature type="region of interest" description="Disordered" evidence="1">
    <location>
        <begin position="179"/>
        <end position="200"/>
    </location>
</feature>
<keyword evidence="3" id="KW-1185">Reference proteome</keyword>
<proteinExistence type="predicted"/>
<evidence type="ECO:0000313" key="3">
    <source>
        <dbReference type="Proteomes" id="UP000681317"/>
    </source>
</evidence>
<dbReference type="EMBL" id="AP024545">
    <property type="protein sequence ID" value="BCT91089.1"/>
    <property type="molecule type" value="Genomic_DNA"/>
</dbReference>
<gene>
    <name evidence="2" type="ORF">LYSCAS_01130</name>
</gene>
<organism evidence="2 3">
    <name type="scientific">Noviluteimonas caseinilytica</name>
    <dbReference type="NCBI Taxonomy" id="2675101"/>
    <lineage>
        <taxon>Bacteria</taxon>
        <taxon>Pseudomonadati</taxon>
        <taxon>Pseudomonadota</taxon>
        <taxon>Gammaproteobacteria</taxon>
        <taxon>Lysobacterales</taxon>
        <taxon>Lysobacteraceae</taxon>
        <taxon>Noviluteimonas</taxon>
    </lineage>
</organism>
<reference evidence="2 3" key="1">
    <citation type="submission" date="2021-03" db="EMBL/GenBank/DDBJ databases">
        <title>Complete Genome Sequences of Two Lysobacter Strains Isolated from Sea Water (Lysobacter caseinilyticus) and Soil (Lysobacter helvus) in South Korea.</title>
        <authorList>
            <person name="Watanabe Y."/>
            <person name="Arakawa K."/>
        </authorList>
    </citation>
    <scope>NUCLEOTIDE SEQUENCE [LARGE SCALE GENOMIC DNA]</scope>
    <source>
        <strain evidence="2 3">KVB24</strain>
    </source>
</reference>
<evidence type="ECO:0000313" key="2">
    <source>
        <dbReference type="EMBL" id="BCT91089.1"/>
    </source>
</evidence>
<sequence>MEQVTARRGTLRDVGASRRLPDWSACMDRIVFVGVLAVWLAGCSGPAPAPPPAAEPGITPIVGRSAATNIAMNLHVQKLIREGKLDEALSDLESTLPGHLALMHWAEPVMPASDVYFRLRDRDLRSLKQHWLEHPPYFVPDELIAYIDAACARLGDCVQGSIRPLHTQADMDADIARAANTRSASPPAQSRPDAIRHVPD</sequence>